<dbReference type="AlphaFoldDB" id="A0ABD3H1G8"/>
<feature type="compositionally biased region" description="Basic and acidic residues" evidence="1">
    <location>
        <begin position="246"/>
        <end position="271"/>
    </location>
</feature>
<dbReference type="Proteomes" id="UP001633002">
    <property type="component" value="Unassembled WGS sequence"/>
</dbReference>
<feature type="domain" description="Reverse transcriptase zinc-binding" evidence="2">
    <location>
        <begin position="70"/>
        <end position="137"/>
    </location>
</feature>
<reference evidence="3 4" key="1">
    <citation type="submission" date="2024-09" db="EMBL/GenBank/DDBJ databases">
        <title>Chromosome-scale assembly of Riccia sorocarpa.</title>
        <authorList>
            <person name="Paukszto L."/>
        </authorList>
    </citation>
    <scope>NUCLEOTIDE SEQUENCE [LARGE SCALE GENOMIC DNA]</scope>
    <source>
        <strain evidence="3">LP-2024</strain>
        <tissue evidence="3">Aerial parts of the thallus</tissue>
    </source>
</reference>
<feature type="compositionally biased region" description="Low complexity" evidence="1">
    <location>
        <begin position="291"/>
        <end position="300"/>
    </location>
</feature>
<protein>
    <recommendedName>
        <fullName evidence="2">Reverse transcriptase zinc-binding domain-containing protein</fullName>
    </recommendedName>
</protein>
<comment type="caution">
    <text evidence="3">The sequence shown here is derived from an EMBL/GenBank/DDBJ whole genome shotgun (WGS) entry which is preliminary data.</text>
</comment>
<evidence type="ECO:0000313" key="4">
    <source>
        <dbReference type="Proteomes" id="UP001633002"/>
    </source>
</evidence>
<evidence type="ECO:0000313" key="3">
    <source>
        <dbReference type="EMBL" id="KAL3683949.1"/>
    </source>
</evidence>
<evidence type="ECO:0000259" key="2">
    <source>
        <dbReference type="Pfam" id="PF13966"/>
    </source>
</evidence>
<keyword evidence="4" id="KW-1185">Reference proteome</keyword>
<gene>
    <name evidence="3" type="ORF">R1sor_001971</name>
</gene>
<dbReference type="InterPro" id="IPR026960">
    <property type="entry name" value="RVT-Znf"/>
</dbReference>
<feature type="compositionally biased region" description="Polar residues" evidence="1">
    <location>
        <begin position="272"/>
        <end position="281"/>
    </location>
</feature>
<feature type="compositionally biased region" description="Basic and acidic residues" evidence="1">
    <location>
        <begin position="305"/>
        <end position="320"/>
    </location>
</feature>
<dbReference type="Pfam" id="PF13966">
    <property type="entry name" value="zf-RVT"/>
    <property type="match status" value="1"/>
</dbReference>
<name>A0ABD3H1G8_9MARC</name>
<sequence length="320" mass="36836">MEGWNKTLAEARRKKIVRLKDLREDTGRVLLEAHGSGEEGIQGNEERIRQWLMQIEVSFNKLSCKWSVEEDDSKWFKRWENLWGGSSLMWHKVWIWKIIQNGLPTGERAAKWGVTDGVCPFCSQQESMIHLFWDCRRVQNRVHWMKQMITGGEEEEVTMMEAIDMALITHRCQPGVAILLGEAWRITWGERNKKVFEGRTSRMPTRAIASVVEEQVLAAVQNLEGRKGQIVQGNVHLFLEEMDRVTSQADEGRGSRDEGRLVEMDSQDVQRDNMNALTQMAQWPEEGGSDGSSTSSSENQTSDEDSCRSSEREGDKYPEW</sequence>
<dbReference type="EMBL" id="JBJQOH010000006">
    <property type="protein sequence ID" value="KAL3683949.1"/>
    <property type="molecule type" value="Genomic_DNA"/>
</dbReference>
<organism evidence="3 4">
    <name type="scientific">Riccia sorocarpa</name>
    <dbReference type="NCBI Taxonomy" id="122646"/>
    <lineage>
        <taxon>Eukaryota</taxon>
        <taxon>Viridiplantae</taxon>
        <taxon>Streptophyta</taxon>
        <taxon>Embryophyta</taxon>
        <taxon>Marchantiophyta</taxon>
        <taxon>Marchantiopsida</taxon>
        <taxon>Marchantiidae</taxon>
        <taxon>Marchantiales</taxon>
        <taxon>Ricciaceae</taxon>
        <taxon>Riccia</taxon>
    </lineage>
</organism>
<proteinExistence type="predicted"/>
<feature type="region of interest" description="Disordered" evidence="1">
    <location>
        <begin position="246"/>
        <end position="320"/>
    </location>
</feature>
<evidence type="ECO:0000256" key="1">
    <source>
        <dbReference type="SAM" id="MobiDB-lite"/>
    </source>
</evidence>
<accession>A0ABD3H1G8</accession>